<accession>A0ABP8MKH9</accession>
<evidence type="ECO:0000313" key="1">
    <source>
        <dbReference type="EMBL" id="GAA4450679.1"/>
    </source>
</evidence>
<name>A0ABP8MKH9_9BACT</name>
<dbReference type="InterPro" id="IPR036278">
    <property type="entry name" value="Sialidase_sf"/>
</dbReference>
<keyword evidence="2" id="KW-1185">Reference proteome</keyword>
<dbReference type="Gene3D" id="2.130.10.10">
    <property type="entry name" value="YVTN repeat-like/Quinoprotein amine dehydrogenase"/>
    <property type="match status" value="1"/>
</dbReference>
<comment type="caution">
    <text evidence="1">The sequence shown here is derived from an EMBL/GenBank/DDBJ whole genome shotgun (WGS) entry which is preliminary data.</text>
</comment>
<dbReference type="InterPro" id="IPR015943">
    <property type="entry name" value="WD40/YVTN_repeat-like_dom_sf"/>
</dbReference>
<dbReference type="Proteomes" id="UP001501410">
    <property type="component" value="Unassembled WGS sequence"/>
</dbReference>
<dbReference type="EMBL" id="BAABEZ010000004">
    <property type="protein sequence ID" value="GAA4450679.1"/>
    <property type="molecule type" value="Genomic_DNA"/>
</dbReference>
<protein>
    <submittedName>
        <fullName evidence="1">Uncharacterized protein</fullName>
    </submittedName>
</protein>
<reference evidence="2" key="1">
    <citation type="journal article" date="2019" name="Int. J. Syst. Evol. Microbiol.">
        <title>The Global Catalogue of Microorganisms (GCM) 10K type strain sequencing project: providing services to taxonomists for standard genome sequencing and annotation.</title>
        <authorList>
            <consortium name="The Broad Institute Genomics Platform"/>
            <consortium name="The Broad Institute Genome Sequencing Center for Infectious Disease"/>
            <person name="Wu L."/>
            <person name="Ma J."/>
        </authorList>
    </citation>
    <scope>NUCLEOTIDE SEQUENCE [LARGE SCALE GENOMIC DNA]</scope>
    <source>
        <strain evidence="2">JCM 31921</strain>
    </source>
</reference>
<organism evidence="1 2">
    <name type="scientific">Rurimicrobium arvi</name>
    <dbReference type="NCBI Taxonomy" id="2049916"/>
    <lineage>
        <taxon>Bacteria</taxon>
        <taxon>Pseudomonadati</taxon>
        <taxon>Bacteroidota</taxon>
        <taxon>Chitinophagia</taxon>
        <taxon>Chitinophagales</taxon>
        <taxon>Chitinophagaceae</taxon>
        <taxon>Rurimicrobium</taxon>
    </lineage>
</organism>
<dbReference type="SUPFAM" id="SSF50939">
    <property type="entry name" value="Sialidases"/>
    <property type="match status" value="1"/>
</dbReference>
<proteinExistence type="predicted"/>
<gene>
    <name evidence="1" type="ORF">GCM10023092_06980</name>
</gene>
<dbReference type="RefSeq" id="WP_344822733.1">
    <property type="nucleotide sequence ID" value="NZ_BAABEZ010000004.1"/>
</dbReference>
<evidence type="ECO:0000313" key="2">
    <source>
        <dbReference type="Proteomes" id="UP001501410"/>
    </source>
</evidence>
<sequence>MKSLKFFGAIAAAAILSATVQSCKKENGIDNNNVLQVPYALYASDAIGGIVKTNDGEVFTSMLPGDGRPLRALATSKSNVIMVKDSLFFVSMNGGLSFTPFPVDKYKMSSSVYWPHFLINTKTDNRIYLPTYFSNYATNLVFTDNNGNDRYFMSDTLWKKGGDTASFFTSFTELDNGTLFGYSTSGSRYSNRARLYKKDKKDAEWAQVTTNLFPDPAIGMGGDSFYVSHIGNTVIAADYGSRQGVWYSTDNGTTFKKYAGVPNDIIIYDTKAAFDKVMLATSNGIYLYGDNTQFNASNSGLDVKTIAYSIAVKENIYKNGVSRSYVFIATNTGIYRSEDKGRTWIKVKPGDYRLVY</sequence>
<dbReference type="PROSITE" id="PS51257">
    <property type="entry name" value="PROKAR_LIPOPROTEIN"/>
    <property type="match status" value="1"/>
</dbReference>